<dbReference type="InterPro" id="IPR038731">
    <property type="entry name" value="RgtA/B/C-like"/>
</dbReference>
<dbReference type="PANTHER" id="PTHR10790:SF51">
    <property type="entry name" value="TETRATRICOPEPTIDE REPEAT PROTEIN"/>
    <property type="match status" value="1"/>
</dbReference>
<feature type="transmembrane region" description="Helical" evidence="1">
    <location>
        <begin position="978"/>
        <end position="998"/>
    </location>
</feature>
<feature type="transmembrane region" description="Helical" evidence="1">
    <location>
        <begin position="281"/>
        <end position="306"/>
    </location>
</feature>
<feature type="transmembrane region" description="Helical" evidence="1">
    <location>
        <begin position="950"/>
        <end position="966"/>
    </location>
</feature>
<feature type="transmembrane region" description="Helical" evidence="1">
    <location>
        <begin position="142"/>
        <end position="159"/>
    </location>
</feature>
<evidence type="ECO:0000256" key="1">
    <source>
        <dbReference type="SAM" id="Phobius"/>
    </source>
</evidence>
<feature type="transmembrane region" description="Helical" evidence="1">
    <location>
        <begin position="1110"/>
        <end position="1131"/>
    </location>
</feature>
<dbReference type="Proteomes" id="UP000649604">
    <property type="component" value="Unassembled WGS sequence"/>
</dbReference>
<feature type="transmembrane region" description="Helical" evidence="1">
    <location>
        <begin position="682"/>
        <end position="701"/>
    </location>
</feature>
<dbReference type="Pfam" id="PF10060">
    <property type="entry name" value="DUF2298"/>
    <property type="match status" value="1"/>
</dbReference>
<feature type="transmembrane region" description="Helical" evidence="1">
    <location>
        <begin position="892"/>
        <end position="911"/>
    </location>
</feature>
<dbReference type="Pfam" id="PF13231">
    <property type="entry name" value="PMT_2"/>
    <property type="match status" value="1"/>
</dbReference>
<reference evidence="3" key="1">
    <citation type="submission" date="2019-11" db="EMBL/GenBank/DDBJ databases">
        <title>Microbial mats filling the niche in hypersaline microbial mats.</title>
        <authorList>
            <person name="Wong H.L."/>
            <person name="Macleod F.I."/>
            <person name="White R.A. III"/>
            <person name="Burns B.P."/>
        </authorList>
    </citation>
    <scope>NUCLEOTIDE SEQUENCE</scope>
    <source>
        <strain evidence="3">Rbin_158</strain>
    </source>
</reference>
<feature type="transmembrane region" description="Helical" evidence="1">
    <location>
        <begin position="824"/>
        <end position="846"/>
    </location>
</feature>
<dbReference type="EMBL" id="WJJP01000752">
    <property type="protein sequence ID" value="MBD3327539.1"/>
    <property type="molecule type" value="Genomic_DNA"/>
</dbReference>
<evidence type="ECO:0000313" key="3">
    <source>
        <dbReference type="EMBL" id="MBD3327539.1"/>
    </source>
</evidence>
<evidence type="ECO:0000313" key="4">
    <source>
        <dbReference type="Proteomes" id="UP000649604"/>
    </source>
</evidence>
<dbReference type="PANTHER" id="PTHR10790">
    <property type="entry name" value="TPR-DOMAIN CONTAINING PROTEIN"/>
    <property type="match status" value="1"/>
</dbReference>
<proteinExistence type="predicted"/>
<feature type="transmembrane region" description="Helical" evidence="1">
    <location>
        <begin position="923"/>
        <end position="944"/>
    </location>
</feature>
<keyword evidence="1" id="KW-0472">Membrane</keyword>
<accession>A0A9D5Q839</accession>
<gene>
    <name evidence="3" type="ORF">GF339_23340</name>
</gene>
<evidence type="ECO:0000259" key="2">
    <source>
        <dbReference type="Pfam" id="PF13231"/>
    </source>
</evidence>
<feature type="transmembrane region" description="Helical" evidence="1">
    <location>
        <begin position="1018"/>
        <end position="1038"/>
    </location>
</feature>
<sequence length="1372" mass="156383">MKRSAAVVAVLVLGIGLRWSGLDWSLPAVFHPDETRVLYAVQELSWENLNPHFFAYGSLPIYLLKVVHTASQRLAGWLGLPPHVNFFLAGRAVSALFGSLTLLLLYGFGRRCFSQRVALLSTAFLACTVLHIQLAHFLTVDVLLTFFIVLAVFLLTILVETPTLRAYLLPGVAIGLALATKISALPLYAVFLAAHLLVVVKSRWRQYPTRYAPVWLWGRWLLALGLSGVVFLLCEPYALLDFHEFWRQITEQSDMVRGMIQPPYVIQYEKTTPYFYQLKHLLLYAMGLPLGGLTLLGTVFMGVVTIKRVYARFSTRRFHTIDRQSQSLLLILVWIIPVFAMVGGFRVKFLRYMLPLIPFFCLLGVVWIDALIARFPTWKHLITGLVIAVIGFSAFYALAFVSIYHREDPRTQASRWIYEHVEPGKTILTEVWEFVTLVPVGRHHGSQYRLLHLDLYQPDTDAKVRQIAEHLHEADLIFLATKRIYGSILRVPQRYPLTANYYKLLFDGSLGFRPVQPFTLYPSLFGITFNDDFADESFSVYDHPKTILFQKTNALSADDIYARILTSPPIQATDSLLDRLIAFPAQEPDYAPIAADQPQTQGEESAVADPGSAHPMPQWQAVVLWLATVELLALLALPLTMLTFRRLPDAGYAAAKVVGILLPSYGVWLCVNLGVFSYTRSHITLMIGLLYLAALLMFLKYRTWFLERWRAKWRVFAVHESVFLLAYGAFLLFRAYNPDIFWSESSMDFSFVNVLTRTKTLPPPDPWISGFPLNYYYFGHYLVATLTKLTGILPQVTYNLAFALFPALVIVEVFSLLYNLTTRYLHGAIGVLFATILGNLDGLFLLVDRWRGAEGYYRFFRPAHEVIPYTVHEFPIWTFIFVDLHAHLLNMPFLLATFLLGLNLLCGAQNGHPDERSQHPRSWVWLETLLSLLIVGTLGVISSWDYPTGVIFLLLIALVLGYKHISHAGHVRKAALHPLAYVAGVIIPGSLVCYAPFYASFSRSGMGLGLVGAATTPLAAMLTMFGVLLFLIGSYLSLRSYEMRFNYHPWRLVSLLLLALTGVYLLARALFQIDYATLLVVLFVLIWAIDIFLKRQRSGIEFHALPIPHLYIWICLSYACLIIAGCEVVFVRDFLQGGAYKRMNTIFKFYIPAWFLLAFVAAYVFPKLLRRITQMRPGKAMTALWKYAWLLLCGLLLLAAAVFPVMAVYARRHQQDVYPRTYLPLTLNGLAYLRAANPDEYQAIQWLNSHVQGTPVILEAVGPDYHYEYARISANTGLPAVLGWRSHVDQREHWHATHQRAADVKRIYTSHNIRKILHLLRYYQVEYIYVGATERRDFSEQDLHTFRQYPEYFVPVFQSGHTTIYRVQYAET</sequence>
<keyword evidence="1" id="KW-0812">Transmembrane</keyword>
<feature type="transmembrane region" description="Helical" evidence="1">
    <location>
        <begin position="327"/>
        <end position="346"/>
    </location>
</feature>
<feature type="transmembrane region" description="Helical" evidence="1">
    <location>
        <begin position="1187"/>
        <end position="1210"/>
    </location>
</feature>
<feature type="transmembrane region" description="Helical" evidence="1">
    <location>
        <begin position="216"/>
        <end position="239"/>
    </location>
</feature>
<protein>
    <submittedName>
        <fullName evidence="3">Phospholipid carrier-dependent glycosyltransferase</fullName>
    </submittedName>
</protein>
<feature type="domain" description="Glycosyltransferase RgtA/B/C/D-like" evidence="2">
    <location>
        <begin position="89"/>
        <end position="206"/>
    </location>
</feature>
<feature type="transmembrane region" description="Helical" evidence="1">
    <location>
        <begin position="1050"/>
        <end position="1067"/>
    </location>
</feature>
<organism evidence="3 4">
    <name type="scientific">candidate division KSB3 bacterium</name>
    <dbReference type="NCBI Taxonomy" id="2044937"/>
    <lineage>
        <taxon>Bacteria</taxon>
        <taxon>candidate division KSB3</taxon>
    </lineage>
</organism>
<feature type="transmembrane region" description="Helical" evidence="1">
    <location>
        <begin position="1073"/>
        <end position="1089"/>
    </location>
</feature>
<feature type="transmembrane region" description="Helical" evidence="1">
    <location>
        <begin position="654"/>
        <end position="676"/>
    </location>
</feature>
<dbReference type="NCBIfam" id="TIGR03662">
    <property type="entry name" value="Chlor_Arch_YYY"/>
    <property type="match status" value="1"/>
</dbReference>
<feature type="transmembrane region" description="Helical" evidence="1">
    <location>
        <begin position="86"/>
        <end position="105"/>
    </location>
</feature>
<feature type="transmembrane region" description="Helical" evidence="1">
    <location>
        <begin position="713"/>
        <end position="736"/>
    </location>
</feature>
<feature type="transmembrane region" description="Helical" evidence="1">
    <location>
        <begin position="352"/>
        <end position="372"/>
    </location>
</feature>
<feature type="transmembrane region" description="Helical" evidence="1">
    <location>
        <begin position="384"/>
        <end position="404"/>
    </location>
</feature>
<feature type="transmembrane region" description="Helical" evidence="1">
    <location>
        <begin position="1146"/>
        <end position="1166"/>
    </location>
</feature>
<name>A0A9D5Q839_9BACT</name>
<comment type="caution">
    <text evidence="3">The sequence shown here is derived from an EMBL/GenBank/DDBJ whole genome shotgun (WGS) entry which is preliminary data.</text>
</comment>
<feature type="transmembrane region" description="Helical" evidence="1">
    <location>
        <begin position="622"/>
        <end position="642"/>
    </location>
</feature>
<keyword evidence="1" id="KW-1133">Transmembrane helix</keyword>
<feature type="transmembrane region" description="Helical" evidence="1">
    <location>
        <begin position="800"/>
        <end position="818"/>
    </location>
</feature>
<dbReference type="InterPro" id="IPR018746">
    <property type="entry name" value="DUF2298"/>
</dbReference>